<organism evidence="1 2">
    <name type="scientific">Phtheirospermum japonicum</name>
    <dbReference type="NCBI Taxonomy" id="374723"/>
    <lineage>
        <taxon>Eukaryota</taxon>
        <taxon>Viridiplantae</taxon>
        <taxon>Streptophyta</taxon>
        <taxon>Embryophyta</taxon>
        <taxon>Tracheophyta</taxon>
        <taxon>Spermatophyta</taxon>
        <taxon>Magnoliopsida</taxon>
        <taxon>eudicotyledons</taxon>
        <taxon>Gunneridae</taxon>
        <taxon>Pentapetalae</taxon>
        <taxon>asterids</taxon>
        <taxon>lamiids</taxon>
        <taxon>Lamiales</taxon>
        <taxon>Orobanchaceae</taxon>
        <taxon>Orobanchaceae incertae sedis</taxon>
        <taxon>Phtheirospermum</taxon>
    </lineage>
</organism>
<gene>
    <name evidence="1" type="ORF">PHJA_002002300</name>
</gene>
<reference evidence="1" key="1">
    <citation type="submission" date="2020-07" db="EMBL/GenBank/DDBJ databases">
        <title>Ethylene signaling mediates host invasion by parasitic plants.</title>
        <authorList>
            <person name="Yoshida S."/>
        </authorList>
    </citation>
    <scope>NUCLEOTIDE SEQUENCE</scope>
    <source>
        <strain evidence="1">Okayama</strain>
    </source>
</reference>
<dbReference type="AlphaFoldDB" id="A0A830CR74"/>
<keyword evidence="2" id="KW-1185">Reference proteome</keyword>
<evidence type="ECO:0000313" key="1">
    <source>
        <dbReference type="EMBL" id="GFP98584.1"/>
    </source>
</evidence>
<dbReference type="EMBL" id="BMAC01000536">
    <property type="protein sequence ID" value="GFP98584.1"/>
    <property type="molecule type" value="Genomic_DNA"/>
</dbReference>
<proteinExistence type="predicted"/>
<comment type="caution">
    <text evidence="1">The sequence shown here is derived from an EMBL/GenBank/DDBJ whole genome shotgun (WGS) entry which is preliminary data.</text>
</comment>
<accession>A0A830CR74</accession>
<evidence type="ECO:0000313" key="2">
    <source>
        <dbReference type="Proteomes" id="UP000653305"/>
    </source>
</evidence>
<sequence>MIKVNPRCPLLLFREDKGNIYRSTKDAEVYLVVVHGKTFKVYEELFDKELNKDVAIKVADVGVSAQLTWTISRRKATPMDNMFLIAIDDDDDYEENNRLEVSLEASKSLSVKSFKFSPGMPFQGCMVEQVLVSAFKTRMTKGLRGAPSRYSLADCSSLCMPILDVM</sequence>
<protein>
    <submittedName>
        <fullName evidence="1">Uncharacterized protein</fullName>
    </submittedName>
</protein>
<dbReference type="Proteomes" id="UP000653305">
    <property type="component" value="Unassembled WGS sequence"/>
</dbReference>
<name>A0A830CR74_9LAMI</name>